<protein>
    <recommendedName>
        <fullName evidence="4">Lipoprotein</fullName>
    </recommendedName>
</protein>
<organism evidence="2 3">
    <name type="scientific">Clostridium muellerianum</name>
    <dbReference type="NCBI Taxonomy" id="2716538"/>
    <lineage>
        <taxon>Bacteria</taxon>
        <taxon>Bacillati</taxon>
        <taxon>Bacillota</taxon>
        <taxon>Clostridia</taxon>
        <taxon>Eubacteriales</taxon>
        <taxon>Clostridiaceae</taxon>
        <taxon>Clostridium</taxon>
    </lineage>
</organism>
<evidence type="ECO:0008006" key="4">
    <source>
        <dbReference type="Google" id="ProtNLM"/>
    </source>
</evidence>
<accession>A0A7Y0HSI3</accession>
<sequence length="203" mass="22584">MSKKKVIVITTLLLAAGIGCLSLTSKFNVKNVQANQSNQISQDASYKKIHGVKELKSKSNLIAEVEGTNKYKIIDDKGIKFRVTTVKVQEVIKGDKQLKEFSIIQTEGLSTEKPPQNGEKLLMFLRKSLNMENTYIPLGGSQGTYDITTITNPSKSSTNNIESMNNTQNKDENKKLIPNEMVNDEILKDLSGNYSDIKKNLAQ</sequence>
<dbReference type="Proteomes" id="UP000537131">
    <property type="component" value="Unassembled WGS sequence"/>
</dbReference>
<dbReference type="RefSeq" id="WP_169300455.1">
    <property type="nucleotide sequence ID" value="NZ_JABBNI010000067.1"/>
</dbReference>
<proteinExistence type="predicted"/>
<dbReference type="PROSITE" id="PS51257">
    <property type="entry name" value="PROKAR_LIPOPROTEIN"/>
    <property type="match status" value="1"/>
</dbReference>
<feature type="region of interest" description="Disordered" evidence="1">
    <location>
        <begin position="154"/>
        <end position="176"/>
    </location>
</feature>
<name>A0A7Y0HSI3_9CLOT</name>
<evidence type="ECO:0000313" key="3">
    <source>
        <dbReference type="Proteomes" id="UP000537131"/>
    </source>
</evidence>
<evidence type="ECO:0000256" key="1">
    <source>
        <dbReference type="SAM" id="MobiDB-lite"/>
    </source>
</evidence>
<dbReference type="AlphaFoldDB" id="A0A7Y0HSI3"/>
<dbReference type="EMBL" id="JABBNI010000067">
    <property type="protein sequence ID" value="NMM65868.1"/>
    <property type="molecule type" value="Genomic_DNA"/>
</dbReference>
<evidence type="ECO:0000313" key="2">
    <source>
        <dbReference type="EMBL" id="NMM65868.1"/>
    </source>
</evidence>
<keyword evidence="3" id="KW-1185">Reference proteome</keyword>
<comment type="caution">
    <text evidence="2">The sequence shown here is derived from an EMBL/GenBank/DDBJ whole genome shotgun (WGS) entry which is preliminary data.</text>
</comment>
<reference evidence="2 3" key="1">
    <citation type="submission" date="2020-06" db="EMBL/GenBank/DDBJ databases">
        <title>Complete Genome Sequence of Clostridium muelleri sp. nov. P21T, an Acid-Alcohol Producing Acetogen Isolated from Old Hay.</title>
        <authorList>
            <person name="Duncan K.E."/>
            <person name="Tanner R.S."/>
        </authorList>
    </citation>
    <scope>NUCLEOTIDE SEQUENCE [LARGE SCALE GENOMIC DNA]</scope>
    <source>
        <strain evidence="2 3">P21</strain>
    </source>
</reference>
<feature type="compositionally biased region" description="Polar residues" evidence="1">
    <location>
        <begin position="154"/>
        <end position="168"/>
    </location>
</feature>
<gene>
    <name evidence="2" type="ORF">HBE96_25150</name>
</gene>